<gene>
    <name evidence="1" type="ORF">UR21_C0013G0024</name>
</gene>
<dbReference type="Gene3D" id="3.10.450.620">
    <property type="entry name" value="JHP933, nucleotidyltransferase-like core domain"/>
    <property type="match status" value="1"/>
</dbReference>
<sequence length="240" mass="28505">MILIKQADILHKFELQKLLIAIIDDQFISQNVYFKGGTCAEMSGFLDRFSIDLDFDIRKDIDKRIFRLHIDKIVTELDLTDQNKNIKSLFFNFKYRAPENHRNTLKLSFYDDAAVSNSYETRFLSEIDRAVECQTIETMFANKLVAPIDRHNRHNKVVGRDIYDIHYFFSQGYKFKQEIIEERTGLETGEYIKSLIVFIDEKVTEKILKEDLNTLLPYEKFQKIRKVLKQEVLMFLKSCF</sequence>
<evidence type="ECO:0000313" key="2">
    <source>
        <dbReference type="Proteomes" id="UP000034803"/>
    </source>
</evidence>
<proteinExistence type="predicted"/>
<name>A0A0G0AXD1_9BACT</name>
<dbReference type="InterPro" id="IPR014942">
    <property type="entry name" value="AbiEii"/>
</dbReference>
<evidence type="ECO:0000313" key="1">
    <source>
        <dbReference type="EMBL" id="KKP31230.1"/>
    </source>
</evidence>
<dbReference type="Proteomes" id="UP000034803">
    <property type="component" value="Unassembled WGS sequence"/>
</dbReference>
<dbReference type="Pfam" id="PF08843">
    <property type="entry name" value="AbiEii"/>
    <property type="match status" value="1"/>
</dbReference>
<accession>A0A0G0AXD1</accession>
<comment type="caution">
    <text evidence="1">The sequence shown here is derived from an EMBL/GenBank/DDBJ whole genome shotgun (WGS) entry which is preliminary data.</text>
</comment>
<organism evidence="1 2">
    <name type="scientific">Candidatus Woesebacteria bacterium GW2011_GWC2_31_9</name>
    <dbReference type="NCBI Taxonomy" id="1618586"/>
    <lineage>
        <taxon>Bacteria</taxon>
        <taxon>Candidatus Woeseibacteriota</taxon>
    </lineage>
</organism>
<reference evidence="1 2" key="1">
    <citation type="journal article" date="2015" name="Nature">
        <title>rRNA introns, odd ribosomes, and small enigmatic genomes across a large radiation of phyla.</title>
        <authorList>
            <person name="Brown C.T."/>
            <person name="Hug L.A."/>
            <person name="Thomas B.C."/>
            <person name="Sharon I."/>
            <person name="Castelle C.J."/>
            <person name="Singh A."/>
            <person name="Wilkins M.J."/>
            <person name="Williams K.H."/>
            <person name="Banfield J.F."/>
        </authorList>
    </citation>
    <scope>NUCLEOTIDE SEQUENCE [LARGE SCALE GENOMIC DNA]</scope>
</reference>
<dbReference type="AlphaFoldDB" id="A0A0G0AXD1"/>
<evidence type="ECO:0008006" key="3">
    <source>
        <dbReference type="Google" id="ProtNLM"/>
    </source>
</evidence>
<dbReference type="EMBL" id="LBOI01000013">
    <property type="protein sequence ID" value="KKP31230.1"/>
    <property type="molecule type" value="Genomic_DNA"/>
</dbReference>
<protein>
    <recommendedName>
        <fullName evidence="3">Nucleotidyl transferase AbiEii/AbiGii toxin family protein</fullName>
    </recommendedName>
</protein>